<dbReference type="EMBL" id="NNAY01001294">
    <property type="protein sequence ID" value="OXU24455.1"/>
    <property type="molecule type" value="Genomic_DNA"/>
</dbReference>
<evidence type="ECO:0000313" key="2">
    <source>
        <dbReference type="EMBL" id="OXU24455.1"/>
    </source>
</evidence>
<protein>
    <submittedName>
        <fullName evidence="2">Uncharacterized protein</fullName>
    </submittedName>
</protein>
<dbReference type="AlphaFoldDB" id="A0A232F174"/>
<accession>A0A232F174</accession>
<organism evidence="2 3">
    <name type="scientific">Trichomalopsis sarcophagae</name>
    <dbReference type="NCBI Taxonomy" id="543379"/>
    <lineage>
        <taxon>Eukaryota</taxon>
        <taxon>Metazoa</taxon>
        <taxon>Ecdysozoa</taxon>
        <taxon>Arthropoda</taxon>
        <taxon>Hexapoda</taxon>
        <taxon>Insecta</taxon>
        <taxon>Pterygota</taxon>
        <taxon>Neoptera</taxon>
        <taxon>Endopterygota</taxon>
        <taxon>Hymenoptera</taxon>
        <taxon>Apocrita</taxon>
        <taxon>Proctotrupomorpha</taxon>
        <taxon>Chalcidoidea</taxon>
        <taxon>Pteromalidae</taxon>
        <taxon>Pteromalinae</taxon>
        <taxon>Trichomalopsis</taxon>
    </lineage>
</organism>
<sequence length="88" mass="10208">MTSNFKSFREKANHHTFHQHPTVNTDFIIPHLPTIKLQDLDDHDVASPIKNRRALAMFVNKDPAPTRLNRAENKIKKPENEAKAKQKK</sequence>
<comment type="caution">
    <text evidence="2">The sequence shown here is derived from an EMBL/GenBank/DDBJ whole genome shotgun (WGS) entry which is preliminary data.</text>
</comment>
<feature type="region of interest" description="Disordered" evidence="1">
    <location>
        <begin position="61"/>
        <end position="88"/>
    </location>
</feature>
<keyword evidence="3" id="KW-1185">Reference proteome</keyword>
<name>A0A232F174_9HYME</name>
<reference evidence="2 3" key="1">
    <citation type="journal article" date="2017" name="Curr. Biol.">
        <title>The Evolution of Venom by Co-option of Single-Copy Genes.</title>
        <authorList>
            <person name="Martinson E.O."/>
            <person name="Mrinalini"/>
            <person name="Kelkar Y.D."/>
            <person name="Chang C.H."/>
            <person name="Werren J.H."/>
        </authorList>
    </citation>
    <scope>NUCLEOTIDE SEQUENCE [LARGE SCALE GENOMIC DNA]</scope>
    <source>
        <strain evidence="2 3">Alberta</strain>
        <tissue evidence="2">Whole body</tissue>
    </source>
</reference>
<proteinExistence type="predicted"/>
<feature type="compositionally biased region" description="Basic and acidic residues" evidence="1">
    <location>
        <begin position="69"/>
        <end position="88"/>
    </location>
</feature>
<dbReference type="Proteomes" id="UP000215335">
    <property type="component" value="Unassembled WGS sequence"/>
</dbReference>
<gene>
    <name evidence="2" type="ORF">TSAR_008656</name>
</gene>
<evidence type="ECO:0000256" key="1">
    <source>
        <dbReference type="SAM" id="MobiDB-lite"/>
    </source>
</evidence>
<feature type="region of interest" description="Disordered" evidence="1">
    <location>
        <begin position="1"/>
        <end position="20"/>
    </location>
</feature>
<evidence type="ECO:0000313" key="3">
    <source>
        <dbReference type="Proteomes" id="UP000215335"/>
    </source>
</evidence>